<dbReference type="AlphaFoldDB" id="A0A2K3PKZ1"/>
<gene>
    <name evidence="2" type="ORF">L195_g012648</name>
</gene>
<protein>
    <submittedName>
        <fullName evidence="2">Ribonuclease H</fullName>
    </submittedName>
</protein>
<accession>A0A2K3PKZ1</accession>
<reference evidence="2 3" key="1">
    <citation type="journal article" date="2014" name="Am. J. Bot.">
        <title>Genome assembly and annotation for red clover (Trifolium pratense; Fabaceae).</title>
        <authorList>
            <person name="Istvanek J."/>
            <person name="Jaros M."/>
            <person name="Krenek A."/>
            <person name="Repkova J."/>
        </authorList>
    </citation>
    <scope>NUCLEOTIDE SEQUENCE [LARGE SCALE GENOMIC DNA]</scope>
    <source>
        <strain evidence="3">cv. Tatra</strain>
        <tissue evidence="2">Young leaves</tissue>
    </source>
</reference>
<dbReference type="Proteomes" id="UP000236291">
    <property type="component" value="Unassembled WGS sequence"/>
</dbReference>
<organism evidence="2 3">
    <name type="scientific">Trifolium pratense</name>
    <name type="common">Red clover</name>
    <dbReference type="NCBI Taxonomy" id="57577"/>
    <lineage>
        <taxon>Eukaryota</taxon>
        <taxon>Viridiplantae</taxon>
        <taxon>Streptophyta</taxon>
        <taxon>Embryophyta</taxon>
        <taxon>Tracheophyta</taxon>
        <taxon>Spermatophyta</taxon>
        <taxon>Magnoliopsida</taxon>
        <taxon>eudicotyledons</taxon>
        <taxon>Gunneridae</taxon>
        <taxon>Pentapetalae</taxon>
        <taxon>rosids</taxon>
        <taxon>fabids</taxon>
        <taxon>Fabales</taxon>
        <taxon>Fabaceae</taxon>
        <taxon>Papilionoideae</taxon>
        <taxon>50 kb inversion clade</taxon>
        <taxon>NPAAA clade</taxon>
        <taxon>Hologalegina</taxon>
        <taxon>IRL clade</taxon>
        <taxon>Trifolieae</taxon>
        <taxon>Trifolium</taxon>
    </lineage>
</organism>
<dbReference type="PANTHER" id="PTHR33116:SF78">
    <property type="entry name" value="OS12G0587133 PROTEIN"/>
    <property type="match status" value="1"/>
</dbReference>
<dbReference type="EMBL" id="ASHM01008097">
    <property type="protein sequence ID" value="PNY15940.1"/>
    <property type="molecule type" value="Genomic_DNA"/>
</dbReference>
<dbReference type="InterPro" id="IPR026960">
    <property type="entry name" value="RVT-Znf"/>
</dbReference>
<dbReference type="STRING" id="57577.A0A2K3PKZ1"/>
<dbReference type="PANTHER" id="PTHR33116">
    <property type="entry name" value="REVERSE TRANSCRIPTASE ZINC-BINDING DOMAIN-CONTAINING PROTEIN-RELATED-RELATED"/>
    <property type="match status" value="1"/>
</dbReference>
<sequence>MLVRFGEINIQRGLKPGDPLAPFLFLLVAEGLGGLMKKAVEQNRFRGFELGRNEICVSHLQYAYDTLCIGEASIENLWTLKAILRANPRRASTWEPLVESLHSVLVYGEIIFVWKKVRRIHREFLWGYKGGRKRISWVKWDTVCKPKNLGGLGVRDIRAVNIISLLAKWWWRLLEDDNALWKEVLKNKYGETVTGTINMGGGSSDKENRMRGSNEILARYLGRYSLSAGKVSASLFGFDSKGLYCCGITRYGGGSFKLEFSEDCDKWGWVYNDGGDFTVKSTYWSIINLFVPMEPLGLIESKTFASLWKGLAPSKVIAFAWQLLLDRIPARQNLIRRQITLPVGGQFCVWCGSAPESVMHLFIYCDFARKICTEVFIWLGLDFSLPHNLFSILNKLQGSALKKLMKKGLTMNWTTVVWAIWKMRNAVIFDNGVAEAAKVVDEVKFWSWKWWLGRGEVVGMLPPLRMDSRTFDLP</sequence>
<comment type="caution">
    <text evidence="2">The sequence shown here is derived from an EMBL/GenBank/DDBJ whole genome shotgun (WGS) entry which is preliminary data.</text>
</comment>
<evidence type="ECO:0000313" key="3">
    <source>
        <dbReference type="Proteomes" id="UP000236291"/>
    </source>
</evidence>
<feature type="domain" description="Reverse transcriptase zinc-binding" evidence="1">
    <location>
        <begin position="299"/>
        <end position="371"/>
    </location>
</feature>
<reference evidence="2 3" key="2">
    <citation type="journal article" date="2017" name="Front. Plant Sci.">
        <title>Gene Classification and Mining of Molecular Markers Useful in Red Clover (Trifolium pratense) Breeding.</title>
        <authorList>
            <person name="Istvanek J."/>
            <person name="Dluhosova J."/>
            <person name="Dluhos P."/>
            <person name="Patkova L."/>
            <person name="Nedelnik J."/>
            <person name="Repkova J."/>
        </authorList>
    </citation>
    <scope>NUCLEOTIDE SEQUENCE [LARGE SCALE GENOMIC DNA]</scope>
    <source>
        <strain evidence="3">cv. Tatra</strain>
        <tissue evidence="2">Young leaves</tissue>
    </source>
</reference>
<proteinExistence type="predicted"/>
<evidence type="ECO:0000313" key="2">
    <source>
        <dbReference type="EMBL" id="PNY15940.1"/>
    </source>
</evidence>
<dbReference type="Pfam" id="PF13966">
    <property type="entry name" value="zf-RVT"/>
    <property type="match status" value="1"/>
</dbReference>
<name>A0A2K3PKZ1_TRIPR</name>
<evidence type="ECO:0000259" key="1">
    <source>
        <dbReference type="Pfam" id="PF13966"/>
    </source>
</evidence>